<accession>A0A016TCX0</accession>
<protein>
    <submittedName>
        <fullName evidence="2">Uncharacterized protein</fullName>
    </submittedName>
</protein>
<evidence type="ECO:0000256" key="1">
    <source>
        <dbReference type="SAM" id="MobiDB-lite"/>
    </source>
</evidence>
<keyword evidence="3" id="KW-1185">Reference proteome</keyword>
<dbReference type="Proteomes" id="UP000024635">
    <property type="component" value="Unassembled WGS sequence"/>
</dbReference>
<proteinExistence type="predicted"/>
<dbReference type="OrthoDB" id="10543360at2759"/>
<dbReference type="InterPro" id="IPR035127">
    <property type="entry name" value="SL4P"/>
</dbReference>
<gene>
    <name evidence="2" type="primary">Acey_s0112.g284</name>
    <name evidence="2" type="ORF">Y032_0112g284</name>
</gene>
<evidence type="ECO:0000313" key="3">
    <source>
        <dbReference type="Proteomes" id="UP000024635"/>
    </source>
</evidence>
<comment type="caution">
    <text evidence="2">The sequence shown here is derived from an EMBL/GenBank/DDBJ whole genome shotgun (WGS) entry which is preliminary data.</text>
</comment>
<feature type="compositionally biased region" description="Basic and acidic residues" evidence="1">
    <location>
        <begin position="98"/>
        <end position="116"/>
    </location>
</feature>
<name>A0A016TCX0_9BILA</name>
<dbReference type="Pfam" id="PF17618">
    <property type="entry name" value="SL4P"/>
    <property type="match status" value="1"/>
</dbReference>
<reference evidence="3" key="1">
    <citation type="journal article" date="2015" name="Nat. Genet.">
        <title>The genome and transcriptome of the zoonotic hookworm Ancylostoma ceylanicum identify infection-specific gene families.</title>
        <authorList>
            <person name="Schwarz E.M."/>
            <person name="Hu Y."/>
            <person name="Antoshechkin I."/>
            <person name="Miller M.M."/>
            <person name="Sternberg P.W."/>
            <person name="Aroian R.V."/>
        </authorList>
    </citation>
    <scope>NUCLEOTIDE SEQUENCE</scope>
    <source>
        <strain evidence="3">HY135</strain>
    </source>
</reference>
<dbReference type="AlphaFoldDB" id="A0A016TCX0"/>
<evidence type="ECO:0000313" key="2">
    <source>
        <dbReference type="EMBL" id="EYC00829.1"/>
    </source>
</evidence>
<feature type="region of interest" description="Disordered" evidence="1">
    <location>
        <begin position="86"/>
        <end position="144"/>
    </location>
</feature>
<dbReference type="EMBL" id="JARK01001448">
    <property type="protein sequence ID" value="EYC00829.1"/>
    <property type="molecule type" value="Genomic_DNA"/>
</dbReference>
<sequence>MPEEKKVVTIKLKRERTPEMIIRYKDKKDLFKQFQKNLKRFDFPTDEVYWYDWENVHTRMRTPEDVYIAVKDSGFAKMFVRDPHNRETFPSFSSDDGQEQKQKKEPKRVNARRDHSPLCGRGRSRSEPRHGSHHHAEHSYYPMQ</sequence>
<organism evidence="2 3">
    <name type="scientific">Ancylostoma ceylanicum</name>
    <dbReference type="NCBI Taxonomy" id="53326"/>
    <lineage>
        <taxon>Eukaryota</taxon>
        <taxon>Metazoa</taxon>
        <taxon>Ecdysozoa</taxon>
        <taxon>Nematoda</taxon>
        <taxon>Chromadorea</taxon>
        <taxon>Rhabditida</taxon>
        <taxon>Rhabditina</taxon>
        <taxon>Rhabditomorpha</taxon>
        <taxon>Strongyloidea</taxon>
        <taxon>Ancylostomatidae</taxon>
        <taxon>Ancylostomatinae</taxon>
        <taxon>Ancylostoma</taxon>
    </lineage>
</organism>